<organism evidence="7 8">
    <name type="scientific">Rhododendron griersonianum</name>
    <dbReference type="NCBI Taxonomy" id="479676"/>
    <lineage>
        <taxon>Eukaryota</taxon>
        <taxon>Viridiplantae</taxon>
        <taxon>Streptophyta</taxon>
        <taxon>Embryophyta</taxon>
        <taxon>Tracheophyta</taxon>
        <taxon>Spermatophyta</taxon>
        <taxon>Magnoliopsida</taxon>
        <taxon>eudicotyledons</taxon>
        <taxon>Gunneridae</taxon>
        <taxon>Pentapetalae</taxon>
        <taxon>asterids</taxon>
        <taxon>Ericales</taxon>
        <taxon>Ericaceae</taxon>
        <taxon>Ericoideae</taxon>
        <taxon>Rhodoreae</taxon>
        <taxon>Rhododendron</taxon>
    </lineage>
</organism>
<dbReference type="InterPro" id="IPR054722">
    <property type="entry name" value="PolX-like_BBD"/>
</dbReference>
<keyword evidence="3" id="KW-0175">Coiled coil</keyword>
<feature type="domain" description="Integrase catalytic" evidence="6">
    <location>
        <begin position="606"/>
        <end position="775"/>
    </location>
</feature>
<dbReference type="InterPro" id="IPR001878">
    <property type="entry name" value="Znf_CCHC"/>
</dbReference>
<reference evidence="7" key="1">
    <citation type="submission" date="2020-08" db="EMBL/GenBank/DDBJ databases">
        <title>Plant Genome Project.</title>
        <authorList>
            <person name="Zhang R.-G."/>
        </authorList>
    </citation>
    <scope>NUCLEOTIDE SEQUENCE</scope>
    <source>
        <strain evidence="7">WSP0</strain>
        <tissue evidence="7">Leaf</tissue>
    </source>
</reference>
<dbReference type="GO" id="GO:0003676">
    <property type="term" value="F:nucleic acid binding"/>
    <property type="evidence" value="ECO:0007669"/>
    <property type="project" value="InterPro"/>
</dbReference>
<dbReference type="Gene3D" id="3.30.420.10">
    <property type="entry name" value="Ribonuclease H-like superfamily/Ribonuclease H"/>
    <property type="match status" value="1"/>
</dbReference>
<dbReference type="Pfam" id="PF13976">
    <property type="entry name" value="gag_pre-integrs"/>
    <property type="match status" value="1"/>
</dbReference>
<dbReference type="SMART" id="SM00343">
    <property type="entry name" value="ZnF_C2HC"/>
    <property type="match status" value="2"/>
</dbReference>
<comment type="caution">
    <text evidence="7">The sequence shown here is derived from an EMBL/GenBank/DDBJ whole genome shotgun (WGS) entry which is preliminary data.</text>
</comment>
<dbReference type="Proteomes" id="UP000823749">
    <property type="component" value="Chromosome 10"/>
</dbReference>
<dbReference type="InterPro" id="IPR039537">
    <property type="entry name" value="Retrotran_Ty1/copia-like"/>
</dbReference>
<dbReference type="InterPro" id="IPR012337">
    <property type="entry name" value="RNaseH-like_sf"/>
</dbReference>
<dbReference type="GO" id="GO:0006508">
    <property type="term" value="P:proteolysis"/>
    <property type="evidence" value="ECO:0007669"/>
    <property type="project" value="UniProtKB-KW"/>
</dbReference>
<gene>
    <name evidence="7" type="ORF">RHGRI_029433</name>
</gene>
<feature type="domain" description="CCHC-type" evidence="5">
    <location>
        <begin position="64"/>
        <end position="78"/>
    </location>
</feature>
<evidence type="ECO:0000256" key="1">
    <source>
        <dbReference type="ARBA" id="ARBA00022670"/>
    </source>
</evidence>
<keyword evidence="2" id="KW-0862">Zinc</keyword>
<evidence type="ECO:0000313" key="8">
    <source>
        <dbReference type="Proteomes" id="UP000823749"/>
    </source>
</evidence>
<dbReference type="InterPro" id="IPR001584">
    <property type="entry name" value="Integrase_cat-core"/>
</dbReference>
<dbReference type="PANTHER" id="PTHR42648:SF21">
    <property type="entry name" value="CYSTEINE-RICH RLK (RECEPTOR-LIKE PROTEIN KINASE) 8"/>
    <property type="match status" value="1"/>
</dbReference>
<evidence type="ECO:0000256" key="4">
    <source>
        <dbReference type="SAM" id="MobiDB-lite"/>
    </source>
</evidence>
<dbReference type="InterPro" id="IPR025724">
    <property type="entry name" value="GAG-pre-integrase_dom"/>
</dbReference>
<feature type="region of interest" description="Disordered" evidence="4">
    <location>
        <begin position="251"/>
        <end position="285"/>
    </location>
</feature>
<protein>
    <recommendedName>
        <fullName evidence="9">Gag-pol polyprotein</fullName>
    </recommendedName>
</protein>
<dbReference type="GO" id="GO:0015074">
    <property type="term" value="P:DNA integration"/>
    <property type="evidence" value="ECO:0007669"/>
    <property type="project" value="InterPro"/>
</dbReference>
<dbReference type="PROSITE" id="PS50158">
    <property type="entry name" value="ZF_CCHC"/>
    <property type="match status" value="1"/>
</dbReference>
<dbReference type="InterPro" id="IPR036397">
    <property type="entry name" value="RNaseH_sf"/>
</dbReference>
<dbReference type="SUPFAM" id="SSF57756">
    <property type="entry name" value="Retrovirus zinc finger-like domains"/>
    <property type="match status" value="1"/>
</dbReference>
<dbReference type="GO" id="GO:0008270">
    <property type="term" value="F:zinc ion binding"/>
    <property type="evidence" value="ECO:0007669"/>
    <property type="project" value="UniProtKB-KW"/>
</dbReference>
<keyword evidence="1" id="KW-0645">Protease</keyword>
<dbReference type="PROSITE" id="PS50994">
    <property type="entry name" value="INTEGRASE"/>
    <property type="match status" value="1"/>
</dbReference>
<evidence type="ECO:0000256" key="3">
    <source>
        <dbReference type="SAM" id="Coils"/>
    </source>
</evidence>
<name>A0AAV6IP06_9ERIC</name>
<accession>A0AAV6IP06</accession>
<feature type="compositionally biased region" description="Polar residues" evidence="4">
    <location>
        <begin position="125"/>
        <end position="135"/>
    </location>
</feature>
<feature type="compositionally biased region" description="Acidic residues" evidence="4">
    <location>
        <begin position="872"/>
        <end position="899"/>
    </location>
</feature>
<dbReference type="Pfam" id="PF25597">
    <property type="entry name" value="SH3_retrovirus"/>
    <property type="match status" value="1"/>
</dbReference>
<feature type="region of interest" description="Disordered" evidence="4">
    <location>
        <begin position="125"/>
        <end position="144"/>
    </location>
</feature>
<dbReference type="Pfam" id="PF00665">
    <property type="entry name" value="rve"/>
    <property type="match status" value="1"/>
</dbReference>
<feature type="region of interest" description="Disordered" evidence="4">
    <location>
        <begin position="39"/>
        <end position="62"/>
    </location>
</feature>
<feature type="compositionally biased region" description="Basic and acidic residues" evidence="4">
    <location>
        <begin position="40"/>
        <end position="53"/>
    </location>
</feature>
<feature type="coiled-coil region" evidence="3">
    <location>
        <begin position="190"/>
        <end position="245"/>
    </location>
</feature>
<evidence type="ECO:0000313" key="7">
    <source>
        <dbReference type="EMBL" id="KAG5528764.1"/>
    </source>
</evidence>
<evidence type="ECO:0008006" key="9">
    <source>
        <dbReference type="Google" id="ProtNLM"/>
    </source>
</evidence>
<feature type="compositionally biased region" description="Basic and acidic residues" evidence="4">
    <location>
        <begin position="274"/>
        <end position="285"/>
    </location>
</feature>
<evidence type="ECO:0000259" key="5">
    <source>
        <dbReference type="PROSITE" id="PS50158"/>
    </source>
</evidence>
<keyword evidence="2" id="KW-0479">Metal-binding</keyword>
<keyword evidence="8" id="KW-1185">Reference proteome</keyword>
<dbReference type="EMBL" id="JACTNZ010000010">
    <property type="protein sequence ID" value="KAG5528764.1"/>
    <property type="molecule type" value="Genomic_DNA"/>
</dbReference>
<dbReference type="InterPro" id="IPR057670">
    <property type="entry name" value="SH3_retrovirus"/>
</dbReference>
<dbReference type="Pfam" id="PF22936">
    <property type="entry name" value="Pol_BBD"/>
    <property type="match status" value="1"/>
</dbReference>
<dbReference type="InterPro" id="IPR036875">
    <property type="entry name" value="Znf_CCHC_sf"/>
</dbReference>
<evidence type="ECO:0000259" key="6">
    <source>
        <dbReference type="PROSITE" id="PS50994"/>
    </source>
</evidence>
<keyword evidence="2" id="KW-0863">Zinc-finger</keyword>
<proteinExistence type="predicted"/>
<dbReference type="PANTHER" id="PTHR42648">
    <property type="entry name" value="TRANSPOSASE, PUTATIVE-RELATED"/>
    <property type="match status" value="1"/>
</dbReference>
<feature type="region of interest" description="Disordered" evidence="4">
    <location>
        <begin position="861"/>
        <end position="929"/>
    </location>
</feature>
<sequence length="1010" mass="115518">MIQITTVTLTLKLWPYLPNSLRNFSRRNLQKMSLKIKKMNNGEKGEVSSEKGKRGIKGPPPGPRCFECQGYGHLARECINKLKKKTNYKANITWDDDSDSEISEEGGEEYTNFIAFGASLHSQTSDKPINSFEQGSSDDSDNEVGESYDRLYRESVRINKVNLKLTGKCQDINVELLKTEKKLGEQQGLLLSVTEERDKLRKEAVDLNEKNRVLGELNTVYEGKMNKLKNELTSANCLLERLNAGSKALDDMLNSQRSPSDKSGLGFYGTPSSHEQRKNVNEKKPMEVTSKINGSPVAQIYAKKVHSIKPIKNHKFIPTCHFCNVKGHIRPNCFRLHGYPSISNNKVKYNNIVYNKRINSQGDIQRPWARYTNCDDYRCITTKPMSNKVSTVDGVKTRRIWVRSHDLHCMVVHTALKARDSHMWYLDSGCSRHMSGDKSFFVNLEKYNGGIVTFGDGSTSKVVGRGTIQAPGLTRLENVLYVDGLKANLISISQMCDSHHEVRFSKNDCYIVDEHGNSAMHGTRTPDNCYGILPNNEITCHSTQVSDTELWHQRLGHINYKGLSILTKRELIRGVLKLSKPKNHICGPCQLGKQIKAAHKKTTGIATKRHLELLHMDLMGPSRVESIACKKYIFVIVDDFSRFTWVRFLREKSEIVSIFKVLVKHVQNEKEMKIGCITRIRSDHGTEFENSEYANFCDELGIRHEFSTPKTPQQNGVVERKNHVIQEMARVMLHAKKIARRFWAEAVHTACYVINRVYLRPGTSNTPYELWKGKRPNVEYFRTFGSKCYIMRDREKLGKFDSRSDEGIFLGYSIDSRAFRVYNKRTQNVMESINVVVDENPLIETDNGINDLNEPLFEQAMDDVPDSSSNDNEQDNEEPKDEGQEGDEDDSEQPDEEQNLEPSARVKLNHPTSQVIGKVSDPMKTRRQTRDEVSYTCYLSLVEPKNVKEALMDECWINAMHEELHQFERNNVWELVPRPSHMNVIGTKWIFKNKSNEQGVVVRNKARLVA</sequence>
<dbReference type="GO" id="GO:0008233">
    <property type="term" value="F:peptidase activity"/>
    <property type="evidence" value="ECO:0007669"/>
    <property type="project" value="UniProtKB-KW"/>
</dbReference>
<evidence type="ECO:0000256" key="2">
    <source>
        <dbReference type="PROSITE-ProRule" id="PRU00047"/>
    </source>
</evidence>
<dbReference type="AlphaFoldDB" id="A0AAV6IP06"/>
<dbReference type="SUPFAM" id="SSF53098">
    <property type="entry name" value="Ribonuclease H-like"/>
    <property type="match status" value="1"/>
</dbReference>
<keyword evidence="1" id="KW-0378">Hydrolase</keyword>